<dbReference type="OMA" id="TANIWDE"/>
<accession>A0A151SMZ6</accession>
<dbReference type="SUPFAM" id="SSF53098">
    <property type="entry name" value="Ribonuclease H-like"/>
    <property type="match status" value="1"/>
</dbReference>
<evidence type="ECO:0000259" key="2">
    <source>
        <dbReference type="Pfam" id="PF13966"/>
    </source>
</evidence>
<dbReference type="Pfam" id="PF13966">
    <property type="entry name" value="zf-RVT"/>
    <property type="match status" value="1"/>
</dbReference>
<dbReference type="InterPro" id="IPR044730">
    <property type="entry name" value="RNase_H-like_dom_plant"/>
</dbReference>
<sequence>MSMILPSEIAIRVQQVQVSLVQSGRDTFAWIGEASSCYTVSSGVKFLESASHLTPDAIWQKVWKLEVLVKISFLLWQGLHGALPTNLARFRRHLAPSSACARCSRSLESIIHSLRDCPHSHQVWFDFGLASQISFVEMESRVQNQIYLAKRKLWEVNVQWSLPESSWVKLNVDDSFVPQLNAMGSGGVVRNSVGEWKLGFAVGLQGGDSFQAELLAVVEGLELCWKEGCKKVICESDCLGVINTAKILGKRAQLRHKYYDIIKRLADQCS</sequence>
<evidence type="ECO:0000313" key="4">
    <source>
        <dbReference type="Proteomes" id="UP000075243"/>
    </source>
</evidence>
<name>A0A151SMZ6_CAJCA</name>
<proteinExistence type="predicted"/>
<dbReference type="InterPro" id="IPR002156">
    <property type="entry name" value="RNaseH_domain"/>
</dbReference>
<dbReference type="InterPro" id="IPR012337">
    <property type="entry name" value="RNaseH-like_sf"/>
</dbReference>
<dbReference type="PANTHER" id="PTHR47723">
    <property type="entry name" value="OS05G0353850 PROTEIN"/>
    <property type="match status" value="1"/>
</dbReference>
<dbReference type="EMBL" id="CM003613">
    <property type="protein sequence ID" value="KYP56119.1"/>
    <property type="molecule type" value="Genomic_DNA"/>
</dbReference>
<dbReference type="InterPro" id="IPR026960">
    <property type="entry name" value="RVT-Znf"/>
</dbReference>
<dbReference type="Proteomes" id="UP000075243">
    <property type="component" value="Chromosome 11"/>
</dbReference>
<dbReference type="Gramene" id="C.cajan_02294.t">
    <property type="protein sequence ID" value="C.cajan_02294.t"/>
    <property type="gene ID" value="C.cajan_02294"/>
</dbReference>
<dbReference type="CDD" id="cd06222">
    <property type="entry name" value="RNase_H_like"/>
    <property type="match status" value="1"/>
</dbReference>
<organism evidence="3 4">
    <name type="scientific">Cajanus cajan</name>
    <name type="common">Pigeon pea</name>
    <name type="synonym">Cajanus indicus</name>
    <dbReference type="NCBI Taxonomy" id="3821"/>
    <lineage>
        <taxon>Eukaryota</taxon>
        <taxon>Viridiplantae</taxon>
        <taxon>Streptophyta</taxon>
        <taxon>Embryophyta</taxon>
        <taxon>Tracheophyta</taxon>
        <taxon>Spermatophyta</taxon>
        <taxon>Magnoliopsida</taxon>
        <taxon>eudicotyledons</taxon>
        <taxon>Gunneridae</taxon>
        <taxon>Pentapetalae</taxon>
        <taxon>rosids</taxon>
        <taxon>fabids</taxon>
        <taxon>Fabales</taxon>
        <taxon>Fabaceae</taxon>
        <taxon>Papilionoideae</taxon>
        <taxon>50 kb inversion clade</taxon>
        <taxon>NPAAA clade</taxon>
        <taxon>indigoferoid/millettioid clade</taxon>
        <taxon>Phaseoleae</taxon>
        <taxon>Cajanus</taxon>
    </lineage>
</organism>
<dbReference type="GO" id="GO:0004523">
    <property type="term" value="F:RNA-DNA hybrid ribonuclease activity"/>
    <property type="evidence" value="ECO:0007669"/>
    <property type="project" value="InterPro"/>
</dbReference>
<keyword evidence="4" id="KW-1185">Reference proteome</keyword>
<reference evidence="3 4" key="1">
    <citation type="journal article" date="2012" name="Nat. Biotechnol.">
        <title>Draft genome sequence of pigeonpea (Cajanus cajan), an orphan legume crop of resource-poor farmers.</title>
        <authorList>
            <person name="Varshney R.K."/>
            <person name="Chen W."/>
            <person name="Li Y."/>
            <person name="Bharti A.K."/>
            <person name="Saxena R.K."/>
            <person name="Schlueter J.A."/>
            <person name="Donoghue M.T."/>
            <person name="Azam S."/>
            <person name="Fan G."/>
            <person name="Whaley A.M."/>
            <person name="Farmer A.D."/>
            <person name="Sheridan J."/>
            <person name="Iwata A."/>
            <person name="Tuteja R."/>
            <person name="Penmetsa R.V."/>
            <person name="Wu W."/>
            <person name="Upadhyaya H.D."/>
            <person name="Yang S.P."/>
            <person name="Shah T."/>
            <person name="Saxena K.B."/>
            <person name="Michael T."/>
            <person name="McCombie W.R."/>
            <person name="Yang B."/>
            <person name="Zhang G."/>
            <person name="Yang H."/>
            <person name="Wang J."/>
            <person name="Spillane C."/>
            <person name="Cook D.R."/>
            <person name="May G.D."/>
            <person name="Xu X."/>
            <person name="Jackson S.A."/>
        </authorList>
    </citation>
    <scope>NUCLEOTIDE SEQUENCE [LARGE SCALE GENOMIC DNA]</scope>
    <source>
        <strain evidence="4">cv. Asha</strain>
    </source>
</reference>
<evidence type="ECO:0000259" key="1">
    <source>
        <dbReference type="Pfam" id="PF13456"/>
    </source>
</evidence>
<evidence type="ECO:0000313" key="3">
    <source>
        <dbReference type="EMBL" id="KYP56119.1"/>
    </source>
</evidence>
<dbReference type="Gene3D" id="3.30.420.10">
    <property type="entry name" value="Ribonuclease H-like superfamily/Ribonuclease H"/>
    <property type="match status" value="1"/>
</dbReference>
<dbReference type="Pfam" id="PF13456">
    <property type="entry name" value="RVT_3"/>
    <property type="match status" value="1"/>
</dbReference>
<dbReference type="PANTHER" id="PTHR47723:SF19">
    <property type="entry name" value="POLYNUCLEOTIDYL TRANSFERASE, RIBONUCLEASE H-LIKE SUPERFAMILY PROTEIN"/>
    <property type="match status" value="1"/>
</dbReference>
<dbReference type="AlphaFoldDB" id="A0A151SMZ6"/>
<feature type="domain" description="RNase H type-1" evidence="1">
    <location>
        <begin position="172"/>
        <end position="265"/>
    </location>
</feature>
<gene>
    <name evidence="3" type="ORF">KK1_002351</name>
</gene>
<protein>
    <submittedName>
        <fullName evidence="3">Ribonuclease H protein At1g65750 family</fullName>
    </submittedName>
</protein>
<dbReference type="InterPro" id="IPR036397">
    <property type="entry name" value="RNaseH_sf"/>
</dbReference>
<feature type="domain" description="Reverse transcriptase zinc-binding" evidence="2">
    <location>
        <begin position="38"/>
        <end position="124"/>
    </location>
</feature>
<dbReference type="InterPro" id="IPR053151">
    <property type="entry name" value="RNase_H-like"/>
</dbReference>
<dbReference type="GO" id="GO:0003676">
    <property type="term" value="F:nucleic acid binding"/>
    <property type="evidence" value="ECO:0007669"/>
    <property type="project" value="InterPro"/>
</dbReference>